<dbReference type="EMBL" id="DWWC01000100">
    <property type="protein sequence ID" value="HJC69051.1"/>
    <property type="molecule type" value="Genomic_DNA"/>
</dbReference>
<name>A0A9D2Q072_9MICO</name>
<feature type="domain" description="Phosphoesterase HXTX" evidence="4">
    <location>
        <begin position="8"/>
        <end position="85"/>
    </location>
</feature>
<dbReference type="SUPFAM" id="SSF55144">
    <property type="entry name" value="LigT-like"/>
    <property type="match status" value="1"/>
</dbReference>
<accession>A0A9D2Q072</accession>
<organism evidence="5 6">
    <name type="scientific">Candidatus Brachybacterium intestinipullorum</name>
    <dbReference type="NCBI Taxonomy" id="2838512"/>
    <lineage>
        <taxon>Bacteria</taxon>
        <taxon>Bacillati</taxon>
        <taxon>Actinomycetota</taxon>
        <taxon>Actinomycetes</taxon>
        <taxon>Micrococcales</taxon>
        <taxon>Dermabacteraceae</taxon>
        <taxon>Brachybacterium</taxon>
    </lineage>
</organism>
<proteinExistence type="inferred from homology"/>
<dbReference type="Proteomes" id="UP000823854">
    <property type="component" value="Unassembled WGS sequence"/>
</dbReference>
<evidence type="ECO:0000259" key="4">
    <source>
        <dbReference type="Pfam" id="PF02834"/>
    </source>
</evidence>
<dbReference type="Gene3D" id="3.90.1140.10">
    <property type="entry name" value="Cyclic phosphodiesterase"/>
    <property type="match status" value="1"/>
</dbReference>
<feature type="region of interest" description="Disordered" evidence="3">
    <location>
        <begin position="123"/>
        <end position="149"/>
    </location>
</feature>
<comment type="similarity">
    <text evidence="2">Belongs to the 2H phosphoesterase superfamily. ThpR family.</text>
</comment>
<feature type="active site" description="Proton donor" evidence="2">
    <location>
        <position position="41"/>
    </location>
</feature>
<dbReference type="PANTHER" id="PTHR35561">
    <property type="entry name" value="RNA 2',3'-CYCLIC PHOSPHODIESTERASE"/>
    <property type="match status" value="1"/>
</dbReference>
<dbReference type="NCBIfam" id="TIGR02258">
    <property type="entry name" value="2_5_ligase"/>
    <property type="match status" value="1"/>
</dbReference>
<comment type="caution">
    <text evidence="5">The sequence shown here is derived from an EMBL/GenBank/DDBJ whole genome shotgun (WGS) entry which is preliminary data.</text>
</comment>
<dbReference type="AlphaFoldDB" id="A0A9D2Q072"/>
<dbReference type="InterPro" id="IPR009097">
    <property type="entry name" value="Cyclic_Pdiesterase"/>
</dbReference>
<dbReference type="GO" id="GO:0004113">
    <property type="term" value="F:2',3'-cyclic-nucleotide 3'-phosphodiesterase activity"/>
    <property type="evidence" value="ECO:0007669"/>
    <property type="project" value="InterPro"/>
</dbReference>
<evidence type="ECO:0000313" key="5">
    <source>
        <dbReference type="EMBL" id="HJC69051.1"/>
    </source>
</evidence>
<comment type="catalytic activity">
    <reaction evidence="2">
        <text>a 3'-end 2',3'-cyclophospho-ribonucleotide-RNA + H2O = a 3'-end 2'-phospho-ribonucleotide-RNA + H(+)</text>
        <dbReference type="Rhea" id="RHEA:11828"/>
        <dbReference type="Rhea" id="RHEA-COMP:10464"/>
        <dbReference type="Rhea" id="RHEA-COMP:17353"/>
        <dbReference type="ChEBI" id="CHEBI:15377"/>
        <dbReference type="ChEBI" id="CHEBI:15378"/>
        <dbReference type="ChEBI" id="CHEBI:83064"/>
        <dbReference type="ChEBI" id="CHEBI:173113"/>
        <dbReference type="EC" id="3.1.4.58"/>
    </reaction>
</comment>
<dbReference type="GO" id="GO:0008664">
    <property type="term" value="F:RNA 2',3'-cyclic 3'-phosphodiesterase activity"/>
    <property type="evidence" value="ECO:0007669"/>
    <property type="project" value="UniProtKB-EC"/>
</dbReference>
<feature type="short sequence motif" description="HXTX 2" evidence="2">
    <location>
        <begin position="121"/>
        <end position="124"/>
    </location>
</feature>
<feature type="short sequence motif" description="HXTX 1" evidence="2">
    <location>
        <begin position="41"/>
        <end position="44"/>
    </location>
</feature>
<gene>
    <name evidence="5" type="primary">thpR</name>
    <name evidence="5" type="ORF">H9932_05135</name>
</gene>
<evidence type="ECO:0000313" key="6">
    <source>
        <dbReference type="Proteomes" id="UP000823854"/>
    </source>
</evidence>
<reference evidence="5" key="2">
    <citation type="submission" date="2021-04" db="EMBL/GenBank/DDBJ databases">
        <authorList>
            <person name="Gilroy R."/>
        </authorList>
    </citation>
    <scope>NUCLEOTIDE SEQUENCE</scope>
    <source>
        <strain evidence="5">CHK130-7132</strain>
    </source>
</reference>
<evidence type="ECO:0000256" key="2">
    <source>
        <dbReference type="HAMAP-Rule" id="MF_01940"/>
    </source>
</evidence>
<dbReference type="HAMAP" id="MF_01940">
    <property type="entry name" value="RNA_CPDase"/>
    <property type="match status" value="1"/>
</dbReference>
<keyword evidence="1 2" id="KW-0378">Hydrolase</keyword>
<reference evidence="5" key="1">
    <citation type="journal article" date="2021" name="PeerJ">
        <title>Extensive microbial diversity within the chicken gut microbiome revealed by metagenomics and culture.</title>
        <authorList>
            <person name="Gilroy R."/>
            <person name="Ravi A."/>
            <person name="Getino M."/>
            <person name="Pursley I."/>
            <person name="Horton D.L."/>
            <person name="Alikhan N.F."/>
            <person name="Baker D."/>
            <person name="Gharbi K."/>
            <person name="Hall N."/>
            <person name="Watson M."/>
            <person name="Adriaenssens E.M."/>
            <person name="Foster-Nyarko E."/>
            <person name="Jarju S."/>
            <person name="Secka A."/>
            <person name="Antonio M."/>
            <person name="Oren A."/>
            <person name="Chaudhuri R.R."/>
            <person name="La Ragione R."/>
            <person name="Hildebrand F."/>
            <person name="Pallen M.J."/>
        </authorList>
    </citation>
    <scope>NUCLEOTIDE SEQUENCE</scope>
    <source>
        <strain evidence="5">CHK130-7132</strain>
    </source>
</reference>
<dbReference type="InterPro" id="IPR014051">
    <property type="entry name" value="Phosphoesterase_HXTX"/>
</dbReference>
<sequence>MRVFAALRPPPEVLGSLEAALEDVRASSGLSLRWTDPAQWHLTLAFRADLPEGSVEETLGRLAELAAAHAPLRLELAGAGVFAHRTLWAGVGGQTQALAALMAEPLLGEDAVEARTRRRAHLTLARVSARAPRPPRRRRRGQEPPPDPTRLVLEAAVHTLSVYRSPVWVAREVELVASQLGQGRSGGPLHEVLGVVPLGG</sequence>
<dbReference type="Pfam" id="PF02834">
    <property type="entry name" value="LigT_PEase"/>
    <property type="match status" value="1"/>
</dbReference>
<dbReference type="PANTHER" id="PTHR35561:SF1">
    <property type="entry name" value="RNA 2',3'-CYCLIC PHOSPHODIESTERASE"/>
    <property type="match status" value="1"/>
</dbReference>
<feature type="active site" description="Proton acceptor" evidence="2">
    <location>
        <position position="121"/>
    </location>
</feature>
<evidence type="ECO:0000256" key="1">
    <source>
        <dbReference type="ARBA" id="ARBA00022801"/>
    </source>
</evidence>
<dbReference type="InterPro" id="IPR004175">
    <property type="entry name" value="RNA_CPDase"/>
</dbReference>
<comment type="function">
    <text evidence="2">Hydrolyzes RNA 2',3'-cyclic phosphodiester to an RNA 2'-phosphomonoester.</text>
</comment>
<dbReference type="EC" id="3.1.4.58" evidence="2"/>
<evidence type="ECO:0000256" key="3">
    <source>
        <dbReference type="SAM" id="MobiDB-lite"/>
    </source>
</evidence>
<protein>
    <recommendedName>
        <fullName evidence="2">RNA 2',3'-cyclic phosphodiesterase</fullName>
        <shortName evidence="2">RNA 2',3'-CPDase</shortName>
        <ecNumber evidence="2">3.1.4.58</ecNumber>
    </recommendedName>
</protein>